<dbReference type="InterPro" id="IPR008391">
    <property type="entry name" value="AXE1_dom"/>
</dbReference>
<evidence type="ECO:0000313" key="4">
    <source>
        <dbReference type="EMBL" id="RGD74967.1"/>
    </source>
</evidence>
<dbReference type="EMBL" id="QUSM01000002">
    <property type="protein sequence ID" value="RGD74967.1"/>
    <property type="molecule type" value="Genomic_DNA"/>
</dbReference>
<organism evidence="4 5">
    <name type="scientific">Anaerofustis stercorihominis</name>
    <dbReference type="NCBI Taxonomy" id="214853"/>
    <lineage>
        <taxon>Bacteria</taxon>
        <taxon>Bacillati</taxon>
        <taxon>Bacillota</taxon>
        <taxon>Clostridia</taxon>
        <taxon>Eubacteriales</taxon>
        <taxon>Eubacteriaceae</taxon>
        <taxon>Anaerofustis</taxon>
    </lineage>
</organism>
<sequence length="320" mass="37224">MPLKSTIDNYKDYLGISPKAEDFEEYWKESVEDMNKTDFTYTLEKKEFPMKDIEIFDLYFKGMNNERVHCELVKPKETKGEIPAVMSFHGYTSNADSIYSKVPYAYNDMAFLAFEVPGQGGKSEDNYTADGPTLYGQIIRGVDDKDKKKLFFRNIYLNALKASIILGNMDFIDEDRIGTTGKSQGGALSLVVASLNKKIKSSAVIYPFLSDFKKIFEMNMCEDVYVEFKNWFRKYDTLHEKEDEFFERLSYIDVQNFADKVDCNVLFITALLDTTCPPITQFAIYNKLNCSKDLKVYCEYTHERLPYSDDIIYKFFKKEL</sequence>
<comment type="caution">
    <text evidence="4">The sequence shown here is derived from an EMBL/GenBank/DDBJ whole genome shotgun (WGS) entry which is preliminary data.</text>
</comment>
<dbReference type="PANTHER" id="PTHR40111:SF1">
    <property type="entry name" value="CEPHALOSPORIN-C DEACETYLASE"/>
    <property type="match status" value="1"/>
</dbReference>
<feature type="active site" description="Charge relay system" evidence="1">
    <location>
        <position position="273"/>
    </location>
</feature>
<dbReference type="Pfam" id="PF05448">
    <property type="entry name" value="AXE1"/>
    <property type="match status" value="1"/>
</dbReference>
<name>A0A3E3E091_9FIRM</name>
<evidence type="ECO:0000313" key="5">
    <source>
        <dbReference type="Proteomes" id="UP000261212"/>
    </source>
</evidence>
<accession>A0A3E3E091</accession>
<dbReference type="GO" id="GO:0005976">
    <property type="term" value="P:polysaccharide metabolic process"/>
    <property type="evidence" value="ECO:0007669"/>
    <property type="project" value="TreeGrafter"/>
</dbReference>
<proteinExistence type="predicted"/>
<protein>
    <submittedName>
        <fullName evidence="4">Acetylxylan esterase</fullName>
    </submittedName>
</protein>
<dbReference type="Proteomes" id="UP000261212">
    <property type="component" value="Unassembled WGS sequence"/>
</dbReference>
<dbReference type="AlphaFoldDB" id="A0A3E3E091"/>
<dbReference type="SUPFAM" id="SSF53474">
    <property type="entry name" value="alpha/beta-Hydrolases"/>
    <property type="match status" value="1"/>
</dbReference>
<evidence type="ECO:0000256" key="1">
    <source>
        <dbReference type="PIRSR" id="PIRSR639069-1"/>
    </source>
</evidence>
<feature type="binding site" evidence="2">
    <location>
        <position position="91"/>
    </location>
    <ligand>
        <name>substrate</name>
    </ligand>
</feature>
<feature type="domain" description="Acetyl xylan esterase" evidence="3">
    <location>
        <begin position="7"/>
        <end position="317"/>
    </location>
</feature>
<gene>
    <name evidence="4" type="ORF">DW687_01185</name>
</gene>
<dbReference type="InterPro" id="IPR029058">
    <property type="entry name" value="AB_hydrolase_fold"/>
</dbReference>
<evidence type="ECO:0000259" key="3">
    <source>
        <dbReference type="Pfam" id="PF05448"/>
    </source>
</evidence>
<dbReference type="InterPro" id="IPR039069">
    <property type="entry name" value="CE7"/>
</dbReference>
<reference evidence="4 5" key="1">
    <citation type="submission" date="2018-08" db="EMBL/GenBank/DDBJ databases">
        <title>A genome reference for cultivated species of the human gut microbiota.</title>
        <authorList>
            <person name="Zou Y."/>
            <person name="Xue W."/>
            <person name="Luo G."/>
        </authorList>
    </citation>
    <scope>NUCLEOTIDE SEQUENCE [LARGE SCALE GENOMIC DNA]</scope>
    <source>
        <strain evidence="4 5">AM25-6</strain>
    </source>
</reference>
<dbReference type="Gene3D" id="3.40.50.1820">
    <property type="entry name" value="alpha/beta hydrolase"/>
    <property type="match status" value="1"/>
</dbReference>
<dbReference type="GO" id="GO:0052689">
    <property type="term" value="F:carboxylic ester hydrolase activity"/>
    <property type="evidence" value="ECO:0007669"/>
    <property type="project" value="TreeGrafter"/>
</dbReference>
<feature type="active site" description="Nucleophile" evidence="1">
    <location>
        <position position="183"/>
    </location>
</feature>
<feature type="active site" description="Charge relay system" evidence="1">
    <location>
        <position position="302"/>
    </location>
</feature>
<dbReference type="PANTHER" id="PTHR40111">
    <property type="entry name" value="CEPHALOSPORIN-C DEACETYLASE"/>
    <property type="match status" value="1"/>
</dbReference>
<evidence type="ECO:0000256" key="2">
    <source>
        <dbReference type="PIRSR" id="PIRSR639069-2"/>
    </source>
</evidence>
<dbReference type="RefSeq" id="WP_007050459.1">
    <property type="nucleotide sequence ID" value="NZ_CABKNJ010000001.1"/>
</dbReference>
<dbReference type="GeneID" id="98000754"/>